<feature type="non-terminal residue" evidence="1">
    <location>
        <position position="1"/>
    </location>
</feature>
<comment type="caution">
    <text evidence="1">The sequence shown here is derived from an EMBL/GenBank/DDBJ whole genome shotgun (WGS) entry which is preliminary data.</text>
</comment>
<sequence length="73" mass="8350">LSFSITKHSVYGAYVKSERMKKQTRSTESRSVGDMISFVVKLMKALPVVFKALFPRRILRGEKRGRGMGLCRK</sequence>
<dbReference type="Proteomes" id="UP000499080">
    <property type="component" value="Unassembled WGS sequence"/>
</dbReference>
<protein>
    <submittedName>
        <fullName evidence="1">Uncharacterized protein</fullName>
    </submittedName>
</protein>
<dbReference type="AlphaFoldDB" id="A0A4Y2ADY8"/>
<keyword evidence="2" id="KW-1185">Reference proteome</keyword>
<evidence type="ECO:0000313" key="2">
    <source>
        <dbReference type="Proteomes" id="UP000499080"/>
    </source>
</evidence>
<name>A0A4Y2ADY8_ARAVE</name>
<reference evidence="1 2" key="1">
    <citation type="journal article" date="2019" name="Sci. Rep.">
        <title>Orb-weaving spider Araneus ventricosus genome elucidates the spidroin gene catalogue.</title>
        <authorList>
            <person name="Kono N."/>
            <person name="Nakamura H."/>
            <person name="Ohtoshi R."/>
            <person name="Moran D.A.P."/>
            <person name="Shinohara A."/>
            <person name="Yoshida Y."/>
            <person name="Fujiwara M."/>
            <person name="Mori M."/>
            <person name="Tomita M."/>
            <person name="Arakawa K."/>
        </authorList>
    </citation>
    <scope>NUCLEOTIDE SEQUENCE [LARGE SCALE GENOMIC DNA]</scope>
</reference>
<dbReference type="EMBL" id="BGPR01080282">
    <property type="protein sequence ID" value="GBL78071.1"/>
    <property type="molecule type" value="Genomic_DNA"/>
</dbReference>
<gene>
    <name evidence="1" type="ORF">AVEN_155143_1</name>
</gene>
<proteinExistence type="predicted"/>
<organism evidence="1 2">
    <name type="scientific">Araneus ventricosus</name>
    <name type="common">Orbweaver spider</name>
    <name type="synonym">Epeira ventricosa</name>
    <dbReference type="NCBI Taxonomy" id="182803"/>
    <lineage>
        <taxon>Eukaryota</taxon>
        <taxon>Metazoa</taxon>
        <taxon>Ecdysozoa</taxon>
        <taxon>Arthropoda</taxon>
        <taxon>Chelicerata</taxon>
        <taxon>Arachnida</taxon>
        <taxon>Araneae</taxon>
        <taxon>Araneomorphae</taxon>
        <taxon>Entelegynae</taxon>
        <taxon>Araneoidea</taxon>
        <taxon>Araneidae</taxon>
        <taxon>Araneus</taxon>
    </lineage>
</organism>
<evidence type="ECO:0000313" key="1">
    <source>
        <dbReference type="EMBL" id="GBL78071.1"/>
    </source>
</evidence>
<accession>A0A4Y2ADY8</accession>